<dbReference type="EMBL" id="JYDU01000657">
    <property type="protein sequence ID" value="KRX85814.1"/>
    <property type="molecule type" value="Genomic_DNA"/>
</dbReference>
<evidence type="ECO:0000313" key="2">
    <source>
        <dbReference type="Proteomes" id="UP000054815"/>
    </source>
</evidence>
<proteinExistence type="predicted"/>
<dbReference type="STRING" id="6337.A0A0V0XCS8"/>
<organism evidence="1 2">
    <name type="scientific">Trichinella pseudospiralis</name>
    <name type="common">Parasitic roundworm</name>
    <dbReference type="NCBI Taxonomy" id="6337"/>
    <lineage>
        <taxon>Eukaryota</taxon>
        <taxon>Metazoa</taxon>
        <taxon>Ecdysozoa</taxon>
        <taxon>Nematoda</taxon>
        <taxon>Enoplea</taxon>
        <taxon>Dorylaimia</taxon>
        <taxon>Trichinellida</taxon>
        <taxon>Trichinellidae</taxon>
        <taxon>Trichinella</taxon>
    </lineage>
</organism>
<accession>A0A0V0XCS8</accession>
<sequence length="132" mass="15521">MSFVQNRVESIQQLLELGSWRQLPKRSNHEIPSVKVLTALVENTNFSSERYEYFDRLLRISAYCTRFLEGLVCLNYLMLTNMRKEIQQLSNGKLISTNSRLCQLDPTLDKDGLWRVNRRSKNFNLPETAKHL</sequence>
<comment type="caution">
    <text evidence="1">The sequence shown here is derived from an EMBL/GenBank/DDBJ whole genome shotgun (WGS) entry which is preliminary data.</text>
</comment>
<dbReference type="Proteomes" id="UP000054815">
    <property type="component" value="Unassembled WGS sequence"/>
</dbReference>
<reference evidence="1 2" key="1">
    <citation type="submission" date="2015-01" db="EMBL/GenBank/DDBJ databases">
        <title>Evolution of Trichinella species and genotypes.</title>
        <authorList>
            <person name="Korhonen P.K."/>
            <person name="Edoardo P."/>
            <person name="Giuseppe L.R."/>
            <person name="Gasser R.B."/>
        </authorList>
    </citation>
    <scope>NUCLEOTIDE SEQUENCE [LARGE SCALE GENOMIC DNA]</scope>
    <source>
        <strain evidence="1">ISS141</strain>
    </source>
</reference>
<dbReference type="AlphaFoldDB" id="A0A0V0XCS8"/>
<name>A0A0V0XCS8_TRIPS</name>
<gene>
    <name evidence="1" type="ORF">T4E_11528</name>
</gene>
<evidence type="ECO:0000313" key="1">
    <source>
        <dbReference type="EMBL" id="KRX85814.1"/>
    </source>
</evidence>
<protein>
    <submittedName>
        <fullName evidence="1">Uncharacterized protein</fullName>
    </submittedName>
</protein>